<keyword evidence="2" id="KW-1185">Reference proteome</keyword>
<evidence type="ECO:0000313" key="2">
    <source>
        <dbReference type="Proteomes" id="UP000834106"/>
    </source>
</evidence>
<name>A0AAD1Z037_9LAMI</name>
<dbReference type="GO" id="GO:0006412">
    <property type="term" value="P:translation"/>
    <property type="evidence" value="ECO:0007669"/>
    <property type="project" value="InterPro"/>
</dbReference>
<dbReference type="SUPFAM" id="SSF54995">
    <property type="entry name" value="Ribosomal protein S6"/>
    <property type="match status" value="1"/>
</dbReference>
<dbReference type="GO" id="GO:0003735">
    <property type="term" value="F:structural constituent of ribosome"/>
    <property type="evidence" value="ECO:0007669"/>
    <property type="project" value="InterPro"/>
</dbReference>
<evidence type="ECO:0000313" key="1">
    <source>
        <dbReference type="EMBL" id="CAI9760598.1"/>
    </source>
</evidence>
<reference evidence="1" key="1">
    <citation type="submission" date="2023-05" db="EMBL/GenBank/DDBJ databases">
        <authorList>
            <person name="Huff M."/>
        </authorList>
    </citation>
    <scope>NUCLEOTIDE SEQUENCE</scope>
</reference>
<dbReference type="GO" id="GO:0005840">
    <property type="term" value="C:ribosome"/>
    <property type="evidence" value="ECO:0007669"/>
    <property type="project" value="InterPro"/>
</dbReference>
<dbReference type="GO" id="GO:0019843">
    <property type="term" value="F:rRNA binding"/>
    <property type="evidence" value="ECO:0007669"/>
    <property type="project" value="InterPro"/>
</dbReference>
<sequence>MELVSRVGKHVYRKNGVVADIKSFGTVQLGYGIKKLDGKYFQVLTQLRDCALKSLLILHHSTARLEFQTMGGNHLLWCFARLPKIGLSKTHPVKDETSAAIDSSLLPASALQRSSKLSHLEISTHQDPLH</sequence>
<proteinExistence type="predicted"/>
<gene>
    <name evidence="1" type="ORF">FPE_LOCUS8028</name>
</gene>
<dbReference type="InterPro" id="IPR035980">
    <property type="entry name" value="Ribosomal_bS6_sf"/>
</dbReference>
<dbReference type="Proteomes" id="UP000834106">
    <property type="component" value="Chromosome 5"/>
</dbReference>
<protein>
    <submittedName>
        <fullName evidence="1">Uncharacterized protein</fullName>
    </submittedName>
</protein>
<dbReference type="EMBL" id="OU503040">
    <property type="protein sequence ID" value="CAI9760598.1"/>
    <property type="molecule type" value="Genomic_DNA"/>
</dbReference>
<accession>A0AAD1Z037</accession>
<dbReference type="AlphaFoldDB" id="A0AAD1Z037"/>
<organism evidence="1 2">
    <name type="scientific">Fraxinus pennsylvanica</name>
    <dbReference type="NCBI Taxonomy" id="56036"/>
    <lineage>
        <taxon>Eukaryota</taxon>
        <taxon>Viridiplantae</taxon>
        <taxon>Streptophyta</taxon>
        <taxon>Embryophyta</taxon>
        <taxon>Tracheophyta</taxon>
        <taxon>Spermatophyta</taxon>
        <taxon>Magnoliopsida</taxon>
        <taxon>eudicotyledons</taxon>
        <taxon>Gunneridae</taxon>
        <taxon>Pentapetalae</taxon>
        <taxon>asterids</taxon>
        <taxon>lamiids</taxon>
        <taxon>Lamiales</taxon>
        <taxon>Oleaceae</taxon>
        <taxon>Oleeae</taxon>
        <taxon>Fraxinus</taxon>
    </lineage>
</organism>